<dbReference type="Proteomes" id="UP000825935">
    <property type="component" value="Chromosome 26"/>
</dbReference>
<organism evidence="3 4">
    <name type="scientific">Ceratopteris richardii</name>
    <name type="common">Triangle waterfern</name>
    <dbReference type="NCBI Taxonomy" id="49495"/>
    <lineage>
        <taxon>Eukaryota</taxon>
        <taxon>Viridiplantae</taxon>
        <taxon>Streptophyta</taxon>
        <taxon>Embryophyta</taxon>
        <taxon>Tracheophyta</taxon>
        <taxon>Polypodiopsida</taxon>
        <taxon>Polypodiidae</taxon>
        <taxon>Polypodiales</taxon>
        <taxon>Pteridineae</taxon>
        <taxon>Pteridaceae</taxon>
        <taxon>Parkerioideae</taxon>
        <taxon>Ceratopteris</taxon>
    </lineage>
</organism>
<keyword evidence="4" id="KW-1185">Reference proteome</keyword>
<dbReference type="InterPro" id="IPR054722">
    <property type="entry name" value="PolX-like_BBD"/>
</dbReference>
<comment type="caution">
    <text evidence="3">The sequence shown here is derived from an EMBL/GenBank/DDBJ whole genome shotgun (WGS) entry which is preliminary data.</text>
</comment>
<proteinExistence type="predicted"/>
<dbReference type="AlphaFoldDB" id="A0A8T2RL50"/>
<feature type="domain" description="GAG-pre-integrase" evidence="1">
    <location>
        <begin position="158"/>
        <end position="230"/>
    </location>
</feature>
<protein>
    <recommendedName>
        <fullName evidence="5">GAG-pre-integrase domain-containing protein</fullName>
    </recommendedName>
</protein>
<feature type="domain" description="Retrovirus-related Pol polyprotein from transposon TNT 1-94-like beta-barrel" evidence="2">
    <location>
        <begin position="47"/>
        <end position="127"/>
    </location>
</feature>
<gene>
    <name evidence="3" type="ORF">KP509_26G056000</name>
</gene>
<dbReference type="Pfam" id="PF13976">
    <property type="entry name" value="gag_pre-integrs"/>
    <property type="match status" value="1"/>
</dbReference>
<name>A0A8T2RL50_CERRI</name>
<accession>A0A8T2RL50</accession>
<dbReference type="OMA" id="MTIESAC"/>
<dbReference type="InterPro" id="IPR025724">
    <property type="entry name" value="GAG-pre-integrase_dom"/>
</dbReference>
<reference evidence="3" key="1">
    <citation type="submission" date="2021-08" db="EMBL/GenBank/DDBJ databases">
        <title>WGS assembly of Ceratopteris richardii.</title>
        <authorList>
            <person name="Marchant D.B."/>
            <person name="Chen G."/>
            <person name="Jenkins J."/>
            <person name="Shu S."/>
            <person name="Leebens-Mack J."/>
            <person name="Grimwood J."/>
            <person name="Schmutz J."/>
            <person name="Soltis P."/>
            <person name="Soltis D."/>
            <person name="Chen Z.-H."/>
        </authorList>
    </citation>
    <scope>NUCLEOTIDE SEQUENCE</scope>
    <source>
        <strain evidence="3">Whitten #5841</strain>
        <tissue evidence="3">Leaf</tissue>
    </source>
</reference>
<evidence type="ECO:0008006" key="5">
    <source>
        <dbReference type="Google" id="ProtNLM"/>
    </source>
</evidence>
<evidence type="ECO:0000259" key="1">
    <source>
        <dbReference type="Pfam" id="PF13976"/>
    </source>
</evidence>
<sequence>MVVVEASTLKTESANLMQNEERAFTTVCSFDLSSPGQCMSPVDSDVWYFDSGATKHITLQRKFFTSLEHAPTRNTVTCGNNSSYLDMGVGKIILTTADGSSFTLSDVLFVRGIKKNLLSVTTLVKIGLVVKFADDRCTVHDLSNGDVIIASCILCRGLYKLIDYEKFVNDSACAVHDSHAMSDTKLWHACFGHLNFASLLRVQKFEMVSSLPKLEAPGKHVCEGCILGKMQRSSFPKDGSVRATQKLHLVHNDA</sequence>
<dbReference type="EMBL" id="CM035431">
    <property type="protein sequence ID" value="KAH7297149.1"/>
    <property type="molecule type" value="Genomic_DNA"/>
</dbReference>
<evidence type="ECO:0000313" key="3">
    <source>
        <dbReference type="EMBL" id="KAH7297149.1"/>
    </source>
</evidence>
<evidence type="ECO:0000313" key="4">
    <source>
        <dbReference type="Proteomes" id="UP000825935"/>
    </source>
</evidence>
<dbReference type="Pfam" id="PF22936">
    <property type="entry name" value="Pol_BBD"/>
    <property type="match status" value="1"/>
</dbReference>
<dbReference type="PANTHER" id="PTHR47592">
    <property type="entry name" value="PBF68 PROTEIN"/>
    <property type="match status" value="1"/>
</dbReference>
<dbReference type="OrthoDB" id="1426661at2759"/>
<evidence type="ECO:0000259" key="2">
    <source>
        <dbReference type="Pfam" id="PF22936"/>
    </source>
</evidence>